<evidence type="ECO:0000313" key="5">
    <source>
        <dbReference type="Proteomes" id="UP001501084"/>
    </source>
</evidence>
<keyword evidence="1 4" id="KW-0413">Isomerase</keyword>
<evidence type="ECO:0000259" key="3">
    <source>
        <dbReference type="Pfam" id="PF01261"/>
    </source>
</evidence>
<dbReference type="Proteomes" id="UP001501084">
    <property type="component" value="Unassembled WGS sequence"/>
</dbReference>
<dbReference type="PANTHER" id="PTHR43489:SF7">
    <property type="entry name" value="3-DEHYDRO-D-GULOSIDE 4-EPIMERASE-RELATED"/>
    <property type="match status" value="1"/>
</dbReference>
<dbReference type="Gene3D" id="3.20.20.150">
    <property type="entry name" value="Divalent-metal-dependent TIM barrel enzymes"/>
    <property type="match status" value="1"/>
</dbReference>
<dbReference type="SUPFAM" id="SSF51658">
    <property type="entry name" value="Xylose isomerase-like"/>
    <property type="match status" value="1"/>
</dbReference>
<gene>
    <name evidence="4" type="ORF">GCM10009786_27790</name>
</gene>
<dbReference type="EMBL" id="BAAAOP010000012">
    <property type="protein sequence ID" value="GAA2190446.1"/>
    <property type="molecule type" value="Genomic_DNA"/>
</dbReference>
<name>A0ABN3B9M8_9MICO</name>
<evidence type="ECO:0000256" key="2">
    <source>
        <dbReference type="ARBA" id="ARBA00023277"/>
    </source>
</evidence>
<dbReference type="RefSeq" id="WP_346058655.1">
    <property type="nucleotide sequence ID" value="NZ_BAAAOP010000012.1"/>
</dbReference>
<feature type="domain" description="Xylose isomerase-like TIM barrel" evidence="3">
    <location>
        <begin position="26"/>
        <end position="260"/>
    </location>
</feature>
<dbReference type="InterPro" id="IPR050417">
    <property type="entry name" value="Sugar_Epim/Isomerase"/>
</dbReference>
<reference evidence="4 5" key="1">
    <citation type="journal article" date="2019" name="Int. J. Syst. Evol. Microbiol.">
        <title>The Global Catalogue of Microorganisms (GCM) 10K type strain sequencing project: providing services to taxonomists for standard genome sequencing and annotation.</title>
        <authorList>
            <consortium name="The Broad Institute Genomics Platform"/>
            <consortium name="The Broad Institute Genome Sequencing Center for Infectious Disease"/>
            <person name="Wu L."/>
            <person name="Ma J."/>
        </authorList>
    </citation>
    <scope>NUCLEOTIDE SEQUENCE [LARGE SCALE GENOMIC DNA]</scope>
    <source>
        <strain evidence="4 5">JCM 14919</strain>
    </source>
</reference>
<dbReference type="InterPro" id="IPR013022">
    <property type="entry name" value="Xyl_isomerase-like_TIM-brl"/>
</dbReference>
<accession>A0ABN3B9M8</accession>
<dbReference type="GO" id="GO:0016853">
    <property type="term" value="F:isomerase activity"/>
    <property type="evidence" value="ECO:0007669"/>
    <property type="project" value="UniProtKB-KW"/>
</dbReference>
<evidence type="ECO:0000313" key="4">
    <source>
        <dbReference type="EMBL" id="GAA2190446.1"/>
    </source>
</evidence>
<keyword evidence="2" id="KW-0119">Carbohydrate metabolism</keyword>
<dbReference type="Pfam" id="PF01261">
    <property type="entry name" value="AP_endonuc_2"/>
    <property type="match status" value="1"/>
</dbReference>
<dbReference type="InterPro" id="IPR036237">
    <property type="entry name" value="Xyl_isomerase-like_sf"/>
</dbReference>
<proteinExistence type="predicted"/>
<keyword evidence="5" id="KW-1185">Reference proteome</keyword>
<protein>
    <submittedName>
        <fullName evidence="4">Sugar phosphate isomerase/epimerase</fullName>
    </submittedName>
</protein>
<evidence type="ECO:0000256" key="1">
    <source>
        <dbReference type="ARBA" id="ARBA00023235"/>
    </source>
</evidence>
<comment type="caution">
    <text evidence="4">The sequence shown here is derived from an EMBL/GenBank/DDBJ whole genome shotgun (WGS) entry which is preliminary data.</text>
</comment>
<sequence>MRRTLGVNTWVWTSPLGDASLLRIAERARGIGYELLELPVESPGDWSPELAAERLGALGMGARVVGAMGAGRDLLDDTFRASTQAYLRHCVDVAVAVGSPTVAGPFTARTGRVWRMGADERAAAIRVLREALRPVAAYAAECGVTLAIEPLNRYETSLINTVTQALDVLDPLLGSAEAGASGIALALDAYHLNIEERSPSAAIRAAGAHLAVVQVCGNDRGPAGPDHTDWGAFFDALDDVGYTGPLTLESFTGDNDTIATAASIWRPLAESQDALARITYDFLTDHQLQRSGRL</sequence>
<dbReference type="PANTHER" id="PTHR43489">
    <property type="entry name" value="ISOMERASE"/>
    <property type="match status" value="1"/>
</dbReference>
<organism evidence="4 5">
    <name type="scientific">Leucobacter alluvii</name>
    <dbReference type="NCBI Taxonomy" id="340321"/>
    <lineage>
        <taxon>Bacteria</taxon>
        <taxon>Bacillati</taxon>
        <taxon>Actinomycetota</taxon>
        <taxon>Actinomycetes</taxon>
        <taxon>Micrococcales</taxon>
        <taxon>Microbacteriaceae</taxon>
        <taxon>Leucobacter</taxon>
    </lineage>
</organism>